<dbReference type="CDD" id="cd11524">
    <property type="entry name" value="SYLF"/>
    <property type="match status" value="1"/>
</dbReference>
<reference evidence="3 4" key="1">
    <citation type="submission" date="2013-12" db="EMBL/GenBank/DDBJ databases">
        <authorList>
            <person name="Stott M."/>
        </authorList>
    </citation>
    <scope>NUCLEOTIDE SEQUENCE [LARGE SCALE GENOMIC DNA]</scope>
    <source>
        <strain evidence="3 4">K22</strain>
    </source>
</reference>
<dbReference type="AlphaFoldDB" id="A0A0B6WX65"/>
<dbReference type="InterPro" id="IPR051702">
    <property type="entry name" value="SH3_domain_YSC84-like"/>
</dbReference>
<dbReference type="InterPro" id="IPR007461">
    <property type="entry name" value="Ysc84_actin-binding"/>
</dbReference>
<keyword evidence="4" id="KW-1185">Reference proteome</keyword>
<evidence type="ECO:0000313" key="3">
    <source>
        <dbReference type="EMBL" id="CDM65337.1"/>
    </source>
</evidence>
<dbReference type="Proteomes" id="UP000031518">
    <property type="component" value="Unassembled WGS sequence"/>
</dbReference>
<evidence type="ECO:0000259" key="2">
    <source>
        <dbReference type="Pfam" id="PF04366"/>
    </source>
</evidence>
<gene>
    <name evidence="3" type="ORF">PYK22_01335</name>
</gene>
<dbReference type="Pfam" id="PF04366">
    <property type="entry name" value="Ysc84"/>
    <property type="match status" value="1"/>
</dbReference>
<protein>
    <recommendedName>
        <fullName evidence="2">Ysc84 actin-binding domain-containing protein</fullName>
    </recommendedName>
</protein>
<organism evidence="3 4">
    <name type="scientific">Pyrinomonas methylaliphatogenes</name>
    <dbReference type="NCBI Taxonomy" id="454194"/>
    <lineage>
        <taxon>Bacteria</taxon>
        <taxon>Pseudomonadati</taxon>
        <taxon>Acidobacteriota</taxon>
        <taxon>Blastocatellia</taxon>
        <taxon>Blastocatellales</taxon>
        <taxon>Pyrinomonadaceae</taxon>
        <taxon>Pyrinomonas</taxon>
    </lineage>
</organism>
<feature type="domain" description="Ysc84 actin-binding" evidence="2">
    <location>
        <begin position="119"/>
        <end position="223"/>
    </location>
</feature>
<name>A0A0B6WX65_9BACT</name>
<evidence type="ECO:0000313" key="4">
    <source>
        <dbReference type="Proteomes" id="UP000031518"/>
    </source>
</evidence>
<reference evidence="3 4" key="2">
    <citation type="submission" date="2015-01" db="EMBL/GenBank/DDBJ databases">
        <title>Complete genome sequence of Pyrinomonas methylaliphatogenes type strain K22T.</title>
        <authorList>
            <person name="Lee K.C.Y."/>
            <person name="Power J.F."/>
            <person name="Dunfield P.F."/>
            <person name="Morgan X.C."/>
            <person name="Huttenhower C."/>
            <person name="Stott M.B."/>
        </authorList>
    </citation>
    <scope>NUCLEOTIDE SEQUENCE [LARGE SCALE GENOMIC DNA]</scope>
    <source>
        <strain evidence="3 4">K22</strain>
    </source>
</reference>
<proteinExistence type="predicted"/>
<dbReference type="PANTHER" id="PTHR15629">
    <property type="entry name" value="SH3YL1 PROTEIN"/>
    <property type="match status" value="1"/>
</dbReference>
<dbReference type="GO" id="GO:0035091">
    <property type="term" value="F:phosphatidylinositol binding"/>
    <property type="evidence" value="ECO:0007669"/>
    <property type="project" value="TreeGrafter"/>
</dbReference>
<accession>A0A0B6WX65</accession>
<dbReference type="STRING" id="454194.PYK22_01335"/>
<dbReference type="PANTHER" id="PTHR15629:SF2">
    <property type="entry name" value="SH3 DOMAIN-CONTAINING YSC84-LIKE PROTEIN 1"/>
    <property type="match status" value="1"/>
</dbReference>
<sequence>MMSRLSIRVACLWLIVAVCFSTVIQAQTRERARAQRANAKQLNEAAERASHAARVLDEIMAVPDKAIPRELLERAQAIAVFPDVLRAAFVFGGRGGKGVISRRLANGKWSAPAFFALGGGSFGAQIGASKTDLVLLIMNDAGLQGLLQDKVTLGGDVSVAAGPVGRSASASTNVTLDAGILSYSRSKGAFIGAALEGAVINPDNDLNQVVYGLKAKEILSGMQIDMSRLPRGLQLFAQTAARYAR</sequence>
<feature type="coiled-coil region" evidence="1">
    <location>
        <begin position="24"/>
        <end position="52"/>
    </location>
</feature>
<dbReference type="EMBL" id="CBXV010000004">
    <property type="protein sequence ID" value="CDM65337.1"/>
    <property type="molecule type" value="Genomic_DNA"/>
</dbReference>
<keyword evidence="1" id="KW-0175">Coiled coil</keyword>
<evidence type="ECO:0000256" key="1">
    <source>
        <dbReference type="SAM" id="Coils"/>
    </source>
</evidence>